<comment type="similarity">
    <text evidence="3">In the N-terminal section; belongs to the N-acetylglucosamine-1-phosphate uridyltransferase family.</text>
</comment>
<accession>A0A3P1SBJ1</accession>
<dbReference type="InterPro" id="IPR029044">
    <property type="entry name" value="Nucleotide-diphossugar_trans"/>
</dbReference>
<sequence>MSLLDVSRPTAVIVLAAGQGTRMKSELSKVVHPLAGLSMIGHALRTAHNLNPEHVVAVVRHQREQVMNEAMRVLPDVVIADQDEIPGTGRAVLCGLAELRERIGELTGTILVTSGDVPLLAADTLAQLVHLHDKAGHAVSLVSTIVDNPTGYGRIIRNEAGHVVAIVEQRDATPEQAAVREINAGIYAFDAAFLHSTLQGVGTNNAQGEVYLTDVVAAAAPAGRTAGALVLEDEWQARGCNDRAQLAELGAELNRRICLTHMREGVSIVDPASTWIDVDVTIGPDTTIWPGTVLRGHTQIEGGCQIGPHTTLTDVTVGARSVLPSLWGSNVNLPADTIGTPHSILN</sequence>
<evidence type="ECO:0000256" key="7">
    <source>
        <dbReference type="ARBA" id="ARBA00048247"/>
    </source>
</evidence>
<keyword evidence="12" id="KW-1185">Reference proteome</keyword>
<dbReference type="Gene3D" id="3.90.550.10">
    <property type="entry name" value="Spore Coat Polysaccharide Biosynthesis Protein SpsA, Chain A"/>
    <property type="match status" value="1"/>
</dbReference>
<dbReference type="GO" id="GO:0005737">
    <property type="term" value="C:cytoplasm"/>
    <property type="evidence" value="ECO:0007669"/>
    <property type="project" value="UniProtKB-SubCell"/>
</dbReference>
<protein>
    <submittedName>
        <fullName evidence="11">UDP-N-acetylglucosamine diphosphorylase</fullName>
    </submittedName>
</protein>
<evidence type="ECO:0000256" key="8">
    <source>
        <dbReference type="ARBA" id="ARBA00048493"/>
    </source>
</evidence>
<organism evidence="11 12">
    <name type="scientific">Schaalia canis</name>
    <dbReference type="NCBI Taxonomy" id="100469"/>
    <lineage>
        <taxon>Bacteria</taxon>
        <taxon>Bacillati</taxon>
        <taxon>Actinomycetota</taxon>
        <taxon>Actinomycetes</taxon>
        <taxon>Actinomycetales</taxon>
        <taxon>Actinomycetaceae</taxon>
        <taxon>Schaalia</taxon>
    </lineage>
</organism>
<dbReference type="Proteomes" id="UP000280444">
    <property type="component" value="Unassembled WGS sequence"/>
</dbReference>
<evidence type="ECO:0000256" key="1">
    <source>
        <dbReference type="ARBA" id="ARBA00004496"/>
    </source>
</evidence>
<name>A0A3P1SBJ1_9ACTO</name>
<dbReference type="OrthoDB" id="9775031at2"/>
<dbReference type="Gene3D" id="2.160.10.10">
    <property type="entry name" value="Hexapeptide repeat proteins"/>
    <property type="match status" value="1"/>
</dbReference>
<dbReference type="Pfam" id="PF12804">
    <property type="entry name" value="NTP_transf_3"/>
    <property type="match status" value="1"/>
</dbReference>
<dbReference type="InterPro" id="IPR025877">
    <property type="entry name" value="MobA-like_NTP_Trfase"/>
</dbReference>
<evidence type="ECO:0000256" key="4">
    <source>
        <dbReference type="ARBA" id="ARBA00022679"/>
    </source>
</evidence>
<dbReference type="PANTHER" id="PTHR43584">
    <property type="entry name" value="NUCLEOTIDYL TRANSFERASE"/>
    <property type="match status" value="1"/>
</dbReference>
<dbReference type="AlphaFoldDB" id="A0A3P1SBJ1"/>
<comment type="similarity">
    <text evidence="2">In the C-terminal section; belongs to the transferase hexapeptide repeat family.</text>
</comment>
<comment type="caution">
    <text evidence="11">The sequence shown here is derived from an EMBL/GenBank/DDBJ whole genome shotgun (WGS) entry which is preliminary data.</text>
</comment>
<dbReference type="InterPro" id="IPR001451">
    <property type="entry name" value="Hexapep"/>
</dbReference>
<dbReference type="CDD" id="cd02540">
    <property type="entry name" value="GT2_GlmU_N_bac"/>
    <property type="match status" value="1"/>
</dbReference>
<evidence type="ECO:0000256" key="5">
    <source>
        <dbReference type="ARBA" id="ARBA00022695"/>
    </source>
</evidence>
<dbReference type="GO" id="GO:0019134">
    <property type="term" value="F:glucosamine-1-phosphate N-acetyltransferase activity"/>
    <property type="evidence" value="ECO:0007669"/>
    <property type="project" value="UniProtKB-EC"/>
</dbReference>
<evidence type="ECO:0000256" key="2">
    <source>
        <dbReference type="ARBA" id="ARBA00007707"/>
    </source>
</evidence>
<evidence type="ECO:0000256" key="9">
    <source>
        <dbReference type="ARBA" id="ARBA00049628"/>
    </source>
</evidence>
<evidence type="ECO:0000259" key="10">
    <source>
        <dbReference type="Pfam" id="PF12804"/>
    </source>
</evidence>
<feature type="domain" description="MobA-like NTP transferase" evidence="10">
    <location>
        <begin position="12"/>
        <end position="143"/>
    </location>
</feature>
<keyword evidence="4" id="KW-0808">Transferase</keyword>
<dbReference type="RefSeq" id="WP_124872042.1">
    <property type="nucleotide sequence ID" value="NZ_RQZF01000012.1"/>
</dbReference>
<comment type="catalytic activity">
    <reaction evidence="8">
        <text>N-acetyl-alpha-D-glucosamine 1-phosphate + UTP + H(+) = UDP-N-acetyl-alpha-D-glucosamine + diphosphate</text>
        <dbReference type="Rhea" id="RHEA:13509"/>
        <dbReference type="ChEBI" id="CHEBI:15378"/>
        <dbReference type="ChEBI" id="CHEBI:33019"/>
        <dbReference type="ChEBI" id="CHEBI:46398"/>
        <dbReference type="ChEBI" id="CHEBI:57705"/>
        <dbReference type="ChEBI" id="CHEBI:57776"/>
        <dbReference type="EC" id="2.7.7.23"/>
    </reaction>
</comment>
<evidence type="ECO:0000256" key="6">
    <source>
        <dbReference type="ARBA" id="ARBA00023315"/>
    </source>
</evidence>
<keyword evidence="5" id="KW-0548">Nucleotidyltransferase</keyword>
<comment type="function">
    <text evidence="9">Catalyzes the last two sequential reactions in the de novo biosynthetic pathway for UDP-N-acetylglucosamine (UDP-GlcNAc). The C-terminal domain catalyzes the transfer of acetyl group from acetyl coenzyme A to glucosamine-1-phosphate (GlcN-1-P) to produce N-acetylglucosamine-1-phosphate (GlcNAc-1-P), which is converted into UDP-GlcNAc by the transfer of uridine 5-monophosphate (from uridine 5-triphosphate), a reaction catalyzed by the N-terminal domain.</text>
</comment>
<evidence type="ECO:0000313" key="11">
    <source>
        <dbReference type="EMBL" id="RRC94641.1"/>
    </source>
</evidence>
<dbReference type="EMBL" id="RQZF01000012">
    <property type="protein sequence ID" value="RRC94641.1"/>
    <property type="molecule type" value="Genomic_DNA"/>
</dbReference>
<proteinExistence type="inferred from homology"/>
<reference evidence="11 12" key="1">
    <citation type="submission" date="2018-11" db="EMBL/GenBank/DDBJ databases">
        <title>Genomes From Bacteria Associated with the Canine Oral Cavity: a Test Case for Automated Genome-Based Taxonomic Assignment.</title>
        <authorList>
            <person name="Coil D.A."/>
            <person name="Jospin G."/>
            <person name="Darling A.E."/>
            <person name="Wallis C."/>
            <person name="Davis I.J."/>
            <person name="Harris S."/>
            <person name="Eisen J.A."/>
            <person name="Holcombe L.J."/>
            <person name="O'Flynn C."/>
        </authorList>
    </citation>
    <scope>NUCLEOTIDE SEQUENCE [LARGE SCALE GENOMIC DNA]</scope>
    <source>
        <strain evidence="11 12">OH770</strain>
    </source>
</reference>
<dbReference type="InterPro" id="IPR050065">
    <property type="entry name" value="GlmU-like"/>
</dbReference>
<evidence type="ECO:0000256" key="3">
    <source>
        <dbReference type="ARBA" id="ARBA00007947"/>
    </source>
</evidence>
<keyword evidence="6" id="KW-0012">Acyltransferase</keyword>
<evidence type="ECO:0000313" key="12">
    <source>
        <dbReference type="Proteomes" id="UP000280444"/>
    </source>
</evidence>
<dbReference type="SUPFAM" id="SSF53448">
    <property type="entry name" value="Nucleotide-diphospho-sugar transferases"/>
    <property type="match status" value="1"/>
</dbReference>
<dbReference type="GO" id="GO:0003977">
    <property type="term" value="F:UDP-N-acetylglucosamine diphosphorylase activity"/>
    <property type="evidence" value="ECO:0007669"/>
    <property type="project" value="UniProtKB-EC"/>
</dbReference>
<comment type="subcellular location">
    <subcellularLocation>
        <location evidence="1">Cytoplasm</location>
    </subcellularLocation>
</comment>
<dbReference type="Pfam" id="PF00132">
    <property type="entry name" value="Hexapep"/>
    <property type="match status" value="1"/>
</dbReference>
<gene>
    <name evidence="11" type="ORF">EII11_09445</name>
</gene>
<comment type="catalytic activity">
    <reaction evidence="7">
        <text>alpha-D-glucosamine 1-phosphate + acetyl-CoA = N-acetyl-alpha-D-glucosamine 1-phosphate + CoA + H(+)</text>
        <dbReference type="Rhea" id="RHEA:13725"/>
        <dbReference type="ChEBI" id="CHEBI:15378"/>
        <dbReference type="ChEBI" id="CHEBI:57287"/>
        <dbReference type="ChEBI" id="CHEBI:57288"/>
        <dbReference type="ChEBI" id="CHEBI:57776"/>
        <dbReference type="ChEBI" id="CHEBI:58516"/>
        <dbReference type="EC" id="2.3.1.157"/>
    </reaction>
</comment>
<dbReference type="PANTHER" id="PTHR43584:SF3">
    <property type="entry name" value="BIFUNCTIONAL PROTEIN GLMU"/>
    <property type="match status" value="1"/>
</dbReference>